<dbReference type="PROSITE" id="PS50850">
    <property type="entry name" value="MFS"/>
    <property type="match status" value="1"/>
</dbReference>
<evidence type="ECO:0000256" key="4">
    <source>
        <dbReference type="ARBA" id="ARBA00023136"/>
    </source>
</evidence>
<feature type="transmembrane region" description="Helical" evidence="5">
    <location>
        <begin position="20"/>
        <end position="44"/>
    </location>
</feature>
<reference evidence="7" key="1">
    <citation type="submission" date="2021-12" db="EMBL/GenBank/DDBJ databases">
        <authorList>
            <person name="King R."/>
        </authorList>
    </citation>
    <scope>NUCLEOTIDE SEQUENCE</scope>
</reference>
<dbReference type="SUPFAM" id="SSF103473">
    <property type="entry name" value="MFS general substrate transporter"/>
    <property type="match status" value="1"/>
</dbReference>
<dbReference type="InterPro" id="IPR020846">
    <property type="entry name" value="MFS_dom"/>
</dbReference>
<evidence type="ECO:0000256" key="5">
    <source>
        <dbReference type="SAM" id="Phobius"/>
    </source>
</evidence>
<dbReference type="InterPro" id="IPR050549">
    <property type="entry name" value="MFS_Trehalose_Transporter"/>
</dbReference>
<dbReference type="Pfam" id="PF00083">
    <property type="entry name" value="Sugar_tr"/>
    <property type="match status" value="1"/>
</dbReference>
<evidence type="ECO:0000256" key="3">
    <source>
        <dbReference type="ARBA" id="ARBA00022989"/>
    </source>
</evidence>
<protein>
    <recommendedName>
        <fullName evidence="6">Major facilitator superfamily (MFS) profile domain-containing protein</fullName>
    </recommendedName>
</protein>
<evidence type="ECO:0000259" key="6">
    <source>
        <dbReference type="PROSITE" id="PS50850"/>
    </source>
</evidence>
<dbReference type="PANTHER" id="PTHR48021:SF32">
    <property type="entry name" value="FACILITATED TREHALOSE TRANSPORTER TRET1-2 HOMOLOG-LIKE PROTEIN"/>
    <property type="match status" value="1"/>
</dbReference>
<dbReference type="GO" id="GO:0016020">
    <property type="term" value="C:membrane"/>
    <property type="evidence" value="ECO:0007669"/>
    <property type="project" value="UniProtKB-SubCell"/>
</dbReference>
<evidence type="ECO:0000256" key="2">
    <source>
        <dbReference type="ARBA" id="ARBA00022692"/>
    </source>
</evidence>
<organism evidence="7 8">
    <name type="scientific">Bemisia tabaci</name>
    <name type="common">Sweetpotato whitefly</name>
    <name type="synonym">Aleurodes tabaci</name>
    <dbReference type="NCBI Taxonomy" id="7038"/>
    <lineage>
        <taxon>Eukaryota</taxon>
        <taxon>Metazoa</taxon>
        <taxon>Ecdysozoa</taxon>
        <taxon>Arthropoda</taxon>
        <taxon>Hexapoda</taxon>
        <taxon>Insecta</taxon>
        <taxon>Pterygota</taxon>
        <taxon>Neoptera</taxon>
        <taxon>Paraneoptera</taxon>
        <taxon>Hemiptera</taxon>
        <taxon>Sternorrhyncha</taxon>
        <taxon>Aleyrodoidea</taxon>
        <taxon>Aleyrodidae</taxon>
        <taxon>Aleyrodinae</taxon>
        <taxon>Bemisia</taxon>
    </lineage>
</organism>
<dbReference type="Proteomes" id="UP001152759">
    <property type="component" value="Chromosome 3"/>
</dbReference>
<dbReference type="GO" id="GO:0022857">
    <property type="term" value="F:transmembrane transporter activity"/>
    <property type="evidence" value="ECO:0007669"/>
    <property type="project" value="InterPro"/>
</dbReference>
<keyword evidence="4 5" id="KW-0472">Membrane</keyword>
<dbReference type="AlphaFoldDB" id="A0A9P0AB17"/>
<keyword evidence="8" id="KW-1185">Reference proteome</keyword>
<sequence>MEFATEQEPKQTPSEKWGRMFWACGGAMMIFFFNGVAESHTAVLLPRLQEPDSPIHINPDQMTWIASLGIVGAPVSGVLCGPCVDYFGRKIVVQCYFIVCALGYALIGAASSVYEIYVGRLILSLGIGFEVAGIVYIAEVSTVRTRSVLLSLTYSVLYGGGTLFAYAVGLSLPWNLGSAVFALACVLLFAYESFTPESPPYLVKNGHIEEAIAAFKRLGRSDDQIAQEIKILERKGEPRQQVEWRTFLEPTVWKPFLIISCFHFLQAVTGVWDTLYYTVDLVTNLGTEYDPYEVSLFLTVGRSLMASTAGVYFTTRVSRKMAAAVSTFSMAVSLLILAVYEKMYEFTSELERPYPLLPICALIGAVMASGAGFFFLPMLMSGEVFPLRVRGTMSGAAFFVGTGSMFLFLKLHVFLVTTLGVWGFYAMWTAASFITGFYSIFVLTETHGRELHEIEDSYRSKK</sequence>
<feature type="transmembrane region" description="Helical" evidence="5">
    <location>
        <begin position="64"/>
        <end position="84"/>
    </location>
</feature>
<feature type="transmembrane region" description="Helical" evidence="5">
    <location>
        <begin position="117"/>
        <end position="137"/>
    </location>
</feature>
<dbReference type="Gene3D" id="1.20.1250.20">
    <property type="entry name" value="MFS general substrate transporter like domains"/>
    <property type="match status" value="1"/>
</dbReference>
<dbReference type="InterPro" id="IPR005828">
    <property type="entry name" value="MFS_sugar_transport-like"/>
</dbReference>
<dbReference type="PANTHER" id="PTHR48021">
    <property type="match status" value="1"/>
</dbReference>
<dbReference type="InterPro" id="IPR036259">
    <property type="entry name" value="MFS_trans_sf"/>
</dbReference>
<proteinExistence type="predicted"/>
<keyword evidence="3 5" id="KW-1133">Transmembrane helix</keyword>
<accession>A0A9P0AB17</accession>
<gene>
    <name evidence="7" type="ORF">BEMITA_LOCUS5900</name>
</gene>
<feature type="transmembrane region" description="Helical" evidence="5">
    <location>
        <begin position="91"/>
        <end position="111"/>
    </location>
</feature>
<feature type="transmembrane region" description="Helical" evidence="5">
    <location>
        <begin position="356"/>
        <end position="376"/>
    </location>
</feature>
<feature type="transmembrane region" description="Helical" evidence="5">
    <location>
        <begin position="321"/>
        <end position="340"/>
    </location>
</feature>
<keyword evidence="2 5" id="KW-0812">Transmembrane</keyword>
<feature type="domain" description="Major facilitator superfamily (MFS) profile" evidence="6">
    <location>
        <begin position="19"/>
        <end position="447"/>
    </location>
</feature>
<dbReference type="EMBL" id="OU963864">
    <property type="protein sequence ID" value="CAH0386834.1"/>
    <property type="molecule type" value="Genomic_DNA"/>
</dbReference>
<feature type="transmembrane region" description="Helical" evidence="5">
    <location>
        <begin position="396"/>
        <end position="416"/>
    </location>
</feature>
<name>A0A9P0AB17_BEMTA</name>
<feature type="non-terminal residue" evidence="7">
    <location>
        <position position="462"/>
    </location>
</feature>
<evidence type="ECO:0000313" key="8">
    <source>
        <dbReference type="Proteomes" id="UP001152759"/>
    </source>
</evidence>
<evidence type="ECO:0000313" key="7">
    <source>
        <dbReference type="EMBL" id="CAH0386834.1"/>
    </source>
</evidence>
<feature type="transmembrane region" description="Helical" evidence="5">
    <location>
        <begin position="422"/>
        <end position="443"/>
    </location>
</feature>
<comment type="subcellular location">
    <subcellularLocation>
        <location evidence="1">Membrane</location>
        <topology evidence="1">Multi-pass membrane protein</topology>
    </subcellularLocation>
</comment>
<feature type="transmembrane region" description="Helical" evidence="5">
    <location>
        <begin position="174"/>
        <end position="191"/>
    </location>
</feature>
<feature type="transmembrane region" description="Helical" evidence="5">
    <location>
        <begin position="149"/>
        <end position="168"/>
    </location>
</feature>
<evidence type="ECO:0000256" key="1">
    <source>
        <dbReference type="ARBA" id="ARBA00004141"/>
    </source>
</evidence>